<dbReference type="PANTHER" id="PTHR10644">
    <property type="entry name" value="DNA REPAIR/RNA PROCESSING CPSF FAMILY"/>
    <property type="match status" value="1"/>
</dbReference>
<dbReference type="InterPro" id="IPR004871">
    <property type="entry name" value="RSE1/DDB1/CPSF1_C"/>
</dbReference>
<gene>
    <name evidence="7" type="ORF">HYDPIDRAFT_29778</name>
</gene>
<dbReference type="Pfam" id="PF10433">
    <property type="entry name" value="Beta-prop_RSE1_1st"/>
    <property type="match status" value="1"/>
</dbReference>
<dbReference type="GO" id="GO:0003676">
    <property type="term" value="F:nucleic acid binding"/>
    <property type="evidence" value="ECO:0007669"/>
    <property type="project" value="InterPro"/>
</dbReference>
<evidence type="ECO:0000259" key="6">
    <source>
        <dbReference type="Pfam" id="PF23726"/>
    </source>
</evidence>
<evidence type="ECO:0000313" key="8">
    <source>
        <dbReference type="Proteomes" id="UP000053820"/>
    </source>
</evidence>
<keyword evidence="2" id="KW-0539">Nucleus</keyword>
<evidence type="ECO:0000256" key="3">
    <source>
        <dbReference type="SAM" id="MobiDB-lite"/>
    </source>
</evidence>
<evidence type="ECO:0000313" key="7">
    <source>
        <dbReference type="EMBL" id="KIJ63088.1"/>
    </source>
</evidence>
<dbReference type="InterPro" id="IPR015943">
    <property type="entry name" value="WD40/YVTN_repeat-like_dom_sf"/>
</dbReference>
<protein>
    <recommendedName>
        <fullName evidence="9">DNA damage-binding protein 1</fullName>
    </recommendedName>
</protein>
<organism evidence="7 8">
    <name type="scientific">Hydnomerulius pinastri MD-312</name>
    <dbReference type="NCBI Taxonomy" id="994086"/>
    <lineage>
        <taxon>Eukaryota</taxon>
        <taxon>Fungi</taxon>
        <taxon>Dikarya</taxon>
        <taxon>Basidiomycota</taxon>
        <taxon>Agaricomycotina</taxon>
        <taxon>Agaricomycetes</taxon>
        <taxon>Agaricomycetidae</taxon>
        <taxon>Boletales</taxon>
        <taxon>Boletales incertae sedis</taxon>
        <taxon>Leucogyrophana</taxon>
    </lineage>
</organism>
<name>A0A0C9W7D8_9AGAM</name>
<evidence type="ECO:0000259" key="4">
    <source>
        <dbReference type="Pfam" id="PF03178"/>
    </source>
</evidence>
<dbReference type="InterPro" id="IPR018846">
    <property type="entry name" value="Beta-prop_RSE1/DDB1/CPSF1_1st"/>
</dbReference>
<evidence type="ECO:0008006" key="9">
    <source>
        <dbReference type="Google" id="ProtNLM"/>
    </source>
</evidence>
<dbReference type="EMBL" id="KN839852">
    <property type="protein sequence ID" value="KIJ63088.1"/>
    <property type="molecule type" value="Genomic_DNA"/>
</dbReference>
<keyword evidence="8" id="KW-1185">Reference proteome</keyword>
<comment type="subcellular location">
    <subcellularLocation>
        <location evidence="1">Nucleus</location>
    </subcellularLocation>
</comment>
<dbReference type="GO" id="GO:0005634">
    <property type="term" value="C:nucleus"/>
    <property type="evidence" value="ECO:0007669"/>
    <property type="project" value="UniProtKB-SubCell"/>
</dbReference>
<dbReference type="Gene3D" id="2.130.10.10">
    <property type="entry name" value="YVTN repeat-like/Quinoprotein amine dehydrogenase"/>
    <property type="match status" value="3"/>
</dbReference>
<feature type="region of interest" description="Disordered" evidence="3">
    <location>
        <begin position="468"/>
        <end position="490"/>
    </location>
</feature>
<evidence type="ECO:0000256" key="1">
    <source>
        <dbReference type="ARBA" id="ARBA00004123"/>
    </source>
</evidence>
<feature type="domain" description="RSE1/DDB1/CPSF1 first beta-propeller" evidence="5">
    <location>
        <begin position="117"/>
        <end position="460"/>
    </location>
</feature>
<dbReference type="Pfam" id="PF23726">
    <property type="entry name" value="Beta-prop_RSE1_2nd"/>
    <property type="match status" value="1"/>
</dbReference>
<reference evidence="7 8" key="1">
    <citation type="submission" date="2014-04" db="EMBL/GenBank/DDBJ databases">
        <title>Evolutionary Origins and Diversification of the Mycorrhizal Mutualists.</title>
        <authorList>
            <consortium name="DOE Joint Genome Institute"/>
            <consortium name="Mycorrhizal Genomics Consortium"/>
            <person name="Kohler A."/>
            <person name="Kuo A."/>
            <person name="Nagy L.G."/>
            <person name="Floudas D."/>
            <person name="Copeland A."/>
            <person name="Barry K.W."/>
            <person name="Cichocki N."/>
            <person name="Veneault-Fourrey C."/>
            <person name="LaButti K."/>
            <person name="Lindquist E.A."/>
            <person name="Lipzen A."/>
            <person name="Lundell T."/>
            <person name="Morin E."/>
            <person name="Murat C."/>
            <person name="Riley R."/>
            <person name="Ohm R."/>
            <person name="Sun H."/>
            <person name="Tunlid A."/>
            <person name="Henrissat B."/>
            <person name="Grigoriev I.V."/>
            <person name="Hibbett D.S."/>
            <person name="Martin F."/>
        </authorList>
    </citation>
    <scope>NUCLEOTIDE SEQUENCE [LARGE SCALE GENOMIC DNA]</scope>
    <source>
        <strain evidence="7 8">MD-312</strain>
    </source>
</reference>
<feature type="domain" description="RSE1/DDB1/CPSF1 second beta-propeller" evidence="6">
    <location>
        <begin position="590"/>
        <end position="1001"/>
    </location>
</feature>
<sequence length="1455" mass="159272">MHALRHDILPPSGVEFAVALNFTPSTIPAPKPAAESAPTVVNIVTARSNLLRVYEVREQPVTISDYAESERDKRARVRKGTEAVEGEVEMDQSGEGWVNMGAVKSTGRQEPATTLRFYLILEHVVHGTITGMEKVRTMSSNEDQLDRLLVSFKDAKISLLEWSDGIRDLMTVSLHTYERAPQLASLDSPLFRAELRADPLSRCAALSLPRDSIAIIPFYQTQAELDIVEQDQNSARDVPYYPSFILDLVADVDPNLRNVIDFVFLPGYHNPTIAVLCQSEKTWAGRLKEYRDTARLYLFTLDLLNQTYPIITTVDNLPYDCLSLLPCASSLGGVVILSSNALIYVDQAARRVSLPINGWSSRVSDIPTLPLSSSAQTQDPDAQALTLEGSCMVLADEKTFFVIRKDGMVHPVEIVSDGRTVSKLMMSGALAQTTIPSVARQIGNGVLFVGSSVGPSVLLRAVRVEEEVKPGEEEEEGGEVPAAVVDTGNGMDIDDDDDDLYGESKLDTQAATNGAISGASAVRTRSVIHLSLYDSLPGYGPIADMTFSLAKLGERYVPELVAATGSGHLGGFTLFQRDLPIRTKRKLHVLGGARGIWSLPVRQSHRVNGTSYEKTGGSFVAENDTIVISTDANPSPGVSRIATRAAKTDLAIPTRIPGTTVGAGAFFQRTAILHVMTNAIRVLEPDGSERQIIKDMDGNLPRPRIKACSICDPFVLILREDETIGLFIAETERGKIRRKDMSPMGEKTSRYLAGSFYTDTSGIFEAMMTDTTVATSNNADKNVTSTLQSVVTAGSNSQWLALVRPQGVMEIWSLPKLTLVFSSTAINTLEPLLNDSCDLPAISLPQDPPRKPQDLDIDQILIAPLGESAPSPHLFVFMRCGYMAVYEALKAPAHPSETPTPPDGRTAFLKIKFAKVATRTFEISKQEEGEKTVLAEQKRISRTFVPFVTSPTCTAPASISGTRTLSGVFFTGDRPSWIMRTDKGGVKVFPSGHAVVHAFTACSLWESKAEFLVYSDEGPSLLEWIPDIELDTPLPKRSLPRSRPYSNVVFEPSTSLIVAAASLQARFASYDEDGNILWEPDGVGVSLPLCDCSTLELISPDGWVTMDGYVVLYEFAPNEYINALECVTLETLSTETGNKDFIAVGTSIDRGEDLAVKGATYVFEIAEVVPDPSSNVQRWYKLKLRVRDDAKGPVTALCGINGYLVSSMGQKIFIRAFDLDERLVGVAFLDVGVYVTSLRALKNLLLIGDAVKSVWLVAFQEDPYKLMILSKDVRRAYATSIDFFFANGELSIALNDEEGVLRMLTYDPSDPDSRGGQHLMCQTEFHCHKESRTSRTIARRTKEEHEIPQAKLITGSTDGSLSALTPVDEAAFKRLSLLQGQLSRNMQHIAGLNPRAYRIVRNDTVSKPLSKGVLDGQLLAAFEELGISGQHEMMRQIGTERTAVLHDWVSLAVPW</sequence>
<dbReference type="HOGENOM" id="CLU_002414_0_0_1"/>
<proteinExistence type="predicted"/>
<accession>A0A0C9W7D8</accession>
<dbReference type="InterPro" id="IPR050358">
    <property type="entry name" value="RSE1/DDB1/CFT1"/>
</dbReference>
<evidence type="ECO:0000256" key="2">
    <source>
        <dbReference type="ARBA" id="ARBA00023242"/>
    </source>
</evidence>
<dbReference type="Pfam" id="PF03178">
    <property type="entry name" value="CPSF_A"/>
    <property type="match status" value="1"/>
</dbReference>
<dbReference type="Proteomes" id="UP000053820">
    <property type="component" value="Unassembled WGS sequence"/>
</dbReference>
<evidence type="ECO:0000259" key="5">
    <source>
        <dbReference type="Pfam" id="PF10433"/>
    </source>
</evidence>
<dbReference type="InterPro" id="IPR058543">
    <property type="entry name" value="Beta-prop_RSE1/DDB1/CPSF1_2nd"/>
</dbReference>
<dbReference type="OrthoDB" id="6109at2759"/>
<feature type="domain" description="RSE1/DDB1/CPSF1 C-terminal" evidence="4">
    <location>
        <begin position="1093"/>
        <end position="1423"/>
    </location>
</feature>